<sequence length="74" mass="7922">MLKISWKFAMILIIGAGLILLGLSGFREGFQAGMPGRRCGVDLPTCPPGTQCMNGFCETPKAPALPKNELPVYP</sequence>
<protein>
    <submittedName>
        <fullName evidence="1">Uncharacterized protein</fullName>
    </submittedName>
</protein>
<dbReference type="AlphaFoldDB" id="A0A6C0DIA6"/>
<accession>A0A6C0DIA6</accession>
<proteinExistence type="predicted"/>
<dbReference type="EMBL" id="MN739626">
    <property type="protein sequence ID" value="QHT16696.1"/>
    <property type="molecule type" value="Genomic_DNA"/>
</dbReference>
<evidence type="ECO:0000313" key="1">
    <source>
        <dbReference type="EMBL" id="QHT16696.1"/>
    </source>
</evidence>
<reference evidence="1" key="1">
    <citation type="journal article" date="2020" name="Nature">
        <title>Giant virus diversity and host interactions through global metagenomics.</title>
        <authorList>
            <person name="Schulz F."/>
            <person name="Roux S."/>
            <person name="Paez-Espino D."/>
            <person name="Jungbluth S."/>
            <person name="Walsh D.A."/>
            <person name="Denef V.J."/>
            <person name="McMahon K.D."/>
            <person name="Konstantinidis K.T."/>
            <person name="Eloe-Fadrosh E.A."/>
            <person name="Kyrpides N.C."/>
            <person name="Woyke T."/>
        </authorList>
    </citation>
    <scope>NUCLEOTIDE SEQUENCE</scope>
    <source>
        <strain evidence="1">GVMAG-M-3300023174-189</strain>
    </source>
</reference>
<organism evidence="1">
    <name type="scientific">viral metagenome</name>
    <dbReference type="NCBI Taxonomy" id="1070528"/>
    <lineage>
        <taxon>unclassified sequences</taxon>
        <taxon>metagenomes</taxon>
        <taxon>organismal metagenomes</taxon>
    </lineage>
</organism>
<name>A0A6C0DIA6_9ZZZZ</name>